<feature type="active site" evidence="7">
    <location>
        <position position="51"/>
    </location>
</feature>
<reference evidence="10 11" key="1">
    <citation type="journal article" date="2022" name="Nat. Plants">
        <title>Genomes of leafy and leafless Platanthera orchids illuminate the evolution of mycoheterotrophy.</title>
        <authorList>
            <person name="Li M.H."/>
            <person name="Liu K.W."/>
            <person name="Li Z."/>
            <person name="Lu H.C."/>
            <person name="Ye Q.L."/>
            <person name="Zhang D."/>
            <person name="Wang J.Y."/>
            <person name="Li Y.F."/>
            <person name="Zhong Z.M."/>
            <person name="Liu X."/>
            <person name="Yu X."/>
            <person name="Liu D.K."/>
            <person name="Tu X.D."/>
            <person name="Liu B."/>
            <person name="Hao Y."/>
            <person name="Liao X.Y."/>
            <person name="Jiang Y.T."/>
            <person name="Sun W.H."/>
            <person name="Chen J."/>
            <person name="Chen Y.Q."/>
            <person name="Ai Y."/>
            <person name="Zhai J.W."/>
            <person name="Wu S.S."/>
            <person name="Zhou Z."/>
            <person name="Hsiao Y.Y."/>
            <person name="Wu W.L."/>
            <person name="Chen Y.Y."/>
            <person name="Lin Y.F."/>
            <person name="Hsu J.L."/>
            <person name="Li C.Y."/>
            <person name="Wang Z.W."/>
            <person name="Zhao X."/>
            <person name="Zhong W.Y."/>
            <person name="Ma X.K."/>
            <person name="Ma L."/>
            <person name="Huang J."/>
            <person name="Chen G.Z."/>
            <person name="Huang M.Z."/>
            <person name="Huang L."/>
            <person name="Peng D.H."/>
            <person name="Luo Y.B."/>
            <person name="Zou S.Q."/>
            <person name="Chen S.P."/>
            <person name="Lan S."/>
            <person name="Tsai W.C."/>
            <person name="Van de Peer Y."/>
            <person name="Liu Z.J."/>
        </authorList>
    </citation>
    <scope>NUCLEOTIDE SEQUENCE [LARGE SCALE GENOMIC DNA]</scope>
    <source>
        <strain evidence="10">Lor288</strain>
    </source>
</reference>
<evidence type="ECO:0000256" key="1">
    <source>
        <dbReference type="ARBA" id="ARBA00005184"/>
    </source>
</evidence>
<dbReference type="SUPFAM" id="SSF51126">
    <property type="entry name" value="Pectin lyase-like"/>
    <property type="match status" value="1"/>
</dbReference>
<gene>
    <name evidence="10" type="primary">PME63</name>
    <name evidence="10" type="ORF">KSP40_PGU015582</name>
</gene>
<dbReference type="EC" id="3.1.1.11" evidence="3 8"/>
<keyword evidence="11" id="KW-1185">Reference proteome</keyword>
<name>A0ABR2LRB6_9ASPA</name>
<proteinExistence type="inferred from homology"/>
<evidence type="ECO:0000313" key="10">
    <source>
        <dbReference type="EMBL" id="KAK8947819.1"/>
    </source>
</evidence>
<dbReference type="InterPro" id="IPR033131">
    <property type="entry name" value="Pectinesterase_Asp_AS"/>
</dbReference>
<evidence type="ECO:0000313" key="11">
    <source>
        <dbReference type="Proteomes" id="UP001412067"/>
    </source>
</evidence>
<dbReference type="EMBL" id="JBBWWR010000016">
    <property type="protein sequence ID" value="KAK8947819.1"/>
    <property type="molecule type" value="Genomic_DNA"/>
</dbReference>
<sequence>MGQKGGQAVALRISGDKAAFYGCKFLGFQDTLCDDRGRHFFNGCFIQGTVDFIFGNGKSMYLHCIINSVADGNTYISAQGRSTIADKSGFSFVHCNITGTGSAYLSRAWRKSSRVVFAHTYMGTLVNPRGWDDKGFPDRHRTVFYGEYKCMGPGASTRKRVNYVKMLTDEQAKPFMSMTFIRAKTWLLPQPNF</sequence>
<evidence type="ECO:0000256" key="6">
    <source>
        <dbReference type="ARBA" id="ARBA00047928"/>
    </source>
</evidence>
<evidence type="ECO:0000256" key="5">
    <source>
        <dbReference type="ARBA" id="ARBA00023085"/>
    </source>
</evidence>
<comment type="similarity">
    <text evidence="2">Belongs to the pectinesterase family.</text>
</comment>
<protein>
    <recommendedName>
        <fullName evidence="3 8">Pectinesterase</fullName>
        <ecNumber evidence="3 8">3.1.1.11</ecNumber>
    </recommendedName>
</protein>
<dbReference type="InterPro" id="IPR000070">
    <property type="entry name" value="Pectinesterase_cat"/>
</dbReference>
<dbReference type="PROSITE" id="PS00503">
    <property type="entry name" value="PECTINESTERASE_2"/>
    <property type="match status" value="1"/>
</dbReference>
<dbReference type="PANTHER" id="PTHR31321">
    <property type="entry name" value="ACYL-COA THIOESTER HYDROLASE YBHC-RELATED"/>
    <property type="match status" value="1"/>
</dbReference>
<comment type="catalytic activity">
    <reaction evidence="6 8">
        <text>[(1-&gt;4)-alpha-D-galacturonosyl methyl ester](n) + n H2O = [(1-&gt;4)-alpha-D-galacturonosyl](n) + n methanol + n H(+)</text>
        <dbReference type="Rhea" id="RHEA:22380"/>
        <dbReference type="Rhea" id="RHEA-COMP:14570"/>
        <dbReference type="Rhea" id="RHEA-COMP:14573"/>
        <dbReference type="ChEBI" id="CHEBI:15377"/>
        <dbReference type="ChEBI" id="CHEBI:15378"/>
        <dbReference type="ChEBI" id="CHEBI:17790"/>
        <dbReference type="ChEBI" id="CHEBI:140522"/>
        <dbReference type="ChEBI" id="CHEBI:140523"/>
        <dbReference type="EC" id="3.1.1.11"/>
    </reaction>
</comment>
<feature type="domain" description="Pectinesterase catalytic" evidence="9">
    <location>
        <begin position="2"/>
        <end position="183"/>
    </location>
</feature>
<keyword evidence="5 8" id="KW-0063">Aspartyl esterase</keyword>
<dbReference type="Pfam" id="PF01095">
    <property type="entry name" value="Pectinesterase"/>
    <property type="match status" value="1"/>
</dbReference>
<accession>A0ABR2LRB6</accession>
<organism evidence="10 11">
    <name type="scientific">Platanthera guangdongensis</name>
    <dbReference type="NCBI Taxonomy" id="2320717"/>
    <lineage>
        <taxon>Eukaryota</taxon>
        <taxon>Viridiplantae</taxon>
        <taxon>Streptophyta</taxon>
        <taxon>Embryophyta</taxon>
        <taxon>Tracheophyta</taxon>
        <taxon>Spermatophyta</taxon>
        <taxon>Magnoliopsida</taxon>
        <taxon>Liliopsida</taxon>
        <taxon>Asparagales</taxon>
        <taxon>Orchidaceae</taxon>
        <taxon>Orchidoideae</taxon>
        <taxon>Orchideae</taxon>
        <taxon>Orchidinae</taxon>
        <taxon>Platanthera</taxon>
    </lineage>
</organism>
<evidence type="ECO:0000259" key="9">
    <source>
        <dbReference type="Pfam" id="PF01095"/>
    </source>
</evidence>
<dbReference type="PANTHER" id="PTHR31321:SF126">
    <property type="entry name" value="PECTINESTERASE"/>
    <property type="match status" value="1"/>
</dbReference>
<evidence type="ECO:0000256" key="8">
    <source>
        <dbReference type="RuleBase" id="RU000589"/>
    </source>
</evidence>
<evidence type="ECO:0000256" key="3">
    <source>
        <dbReference type="ARBA" id="ARBA00013229"/>
    </source>
</evidence>
<comment type="caution">
    <text evidence="10">The sequence shown here is derived from an EMBL/GenBank/DDBJ whole genome shotgun (WGS) entry which is preliminary data.</text>
</comment>
<dbReference type="InterPro" id="IPR011050">
    <property type="entry name" value="Pectin_lyase_fold/virulence"/>
</dbReference>
<dbReference type="InterPro" id="IPR012334">
    <property type="entry name" value="Pectin_lyas_fold"/>
</dbReference>
<evidence type="ECO:0000256" key="4">
    <source>
        <dbReference type="ARBA" id="ARBA00022801"/>
    </source>
</evidence>
<dbReference type="Proteomes" id="UP001412067">
    <property type="component" value="Unassembled WGS sequence"/>
</dbReference>
<evidence type="ECO:0000256" key="2">
    <source>
        <dbReference type="ARBA" id="ARBA00008891"/>
    </source>
</evidence>
<comment type="pathway">
    <text evidence="1 8">Glycan metabolism; pectin degradation; 2-dehydro-3-deoxy-D-gluconate from pectin: step 1/5.</text>
</comment>
<keyword evidence="4 8" id="KW-0378">Hydrolase</keyword>
<dbReference type="Gene3D" id="2.160.20.10">
    <property type="entry name" value="Single-stranded right-handed beta-helix, Pectin lyase-like"/>
    <property type="match status" value="1"/>
</dbReference>
<evidence type="ECO:0000256" key="7">
    <source>
        <dbReference type="PROSITE-ProRule" id="PRU10040"/>
    </source>
</evidence>